<dbReference type="InterPro" id="IPR051645">
    <property type="entry name" value="PER33/POM33_regulator"/>
</dbReference>
<dbReference type="EMBL" id="SGPL01000680">
    <property type="protein sequence ID" value="THH08686.1"/>
    <property type="molecule type" value="Genomic_DNA"/>
</dbReference>
<evidence type="ECO:0000256" key="5">
    <source>
        <dbReference type="ARBA" id="ARBA00023136"/>
    </source>
</evidence>
<evidence type="ECO:0000256" key="4">
    <source>
        <dbReference type="ARBA" id="ARBA00022989"/>
    </source>
</evidence>
<evidence type="ECO:0000256" key="3">
    <source>
        <dbReference type="ARBA" id="ARBA00022692"/>
    </source>
</evidence>
<feature type="transmembrane region" description="Helical" evidence="6">
    <location>
        <begin position="85"/>
        <end position="108"/>
    </location>
</feature>
<dbReference type="GO" id="GO:0061024">
    <property type="term" value="P:membrane organization"/>
    <property type="evidence" value="ECO:0007669"/>
    <property type="project" value="TreeGrafter"/>
</dbReference>
<protein>
    <submittedName>
        <fullName evidence="7">Uncharacterized protein</fullName>
    </submittedName>
</protein>
<dbReference type="GO" id="GO:0005783">
    <property type="term" value="C:endoplasmic reticulum"/>
    <property type="evidence" value="ECO:0007669"/>
    <property type="project" value="TreeGrafter"/>
</dbReference>
<dbReference type="Pfam" id="PF03661">
    <property type="entry name" value="TMEM33_Pom33"/>
    <property type="match status" value="1"/>
</dbReference>
<dbReference type="PANTHER" id="PTHR12703:SF4">
    <property type="entry name" value="TRANSMEMBRANE PROTEIN 33"/>
    <property type="match status" value="1"/>
</dbReference>
<feature type="transmembrane region" description="Helical" evidence="6">
    <location>
        <begin position="427"/>
        <end position="453"/>
    </location>
</feature>
<keyword evidence="5 6" id="KW-0472">Membrane</keyword>
<dbReference type="GO" id="GO:0016020">
    <property type="term" value="C:membrane"/>
    <property type="evidence" value="ECO:0007669"/>
    <property type="project" value="UniProtKB-SubCell"/>
</dbReference>
<evidence type="ECO:0000313" key="8">
    <source>
        <dbReference type="Proteomes" id="UP000310158"/>
    </source>
</evidence>
<organism evidence="7 8">
    <name type="scientific">Bondarzewia mesenterica</name>
    <dbReference type="NCBI Taxonomy" id="1095465"/>
    <lineage>
        <taxon>Eukaryota</taxon>
        <taxon>Fungi</taxon>
        <taxon>Dikarya</taxon>
        <taxon>Basidiomycota</taxon>
        <taxon>Agaricomycotina</taxon>
        <taxon>Agaricomycetes</taxon>
        <taxon>Russulales</taxon>
        <taxon>Bondarzewiaceae</taxon>
        <taxon>Bondarzewia</taxon>
    </lineage>
</organism>
<keyword evidence="3 6" id="KW-0812">Transmembrane</keyword>
<dbReference type="OrthoDB" id="5581259at2759"/>
<evidence type="ECO:0000256" key="1">
    <source>
        <dbReference type="ARBA" id="ARBA00004141"/>
    </source>
</evidence>
<proteinExistence type="inferred from homology"/>
<comment type="subcellular location">
    <subcellularLocation>
        <location evidence="1">Membrane</location>
        <topology evidence="1">Multi-pass membrane protein</topology>
    </subcellularLocation>
</comment>
<accession>A0A4S4LAG7</accession>
<keyword evidence="4 6" id="KW-1133">Transmembrane helix</keyword>
<reference evidence="7 8" key="1">
    <citation type="submission" date="2019-02" db="EMBL/GenBank/DDBJ databases">
        <title>Genome sequencing of the rare red list fungi Bondarzewia mesenterica.</title>
        <authorList>
            <person name="Buettner E."/>
            <person name="Kellner H."/>
        </authorList>
    </citation>
    <scope>NUCLEOTIDE SEQUENCE [LARGE SCALE GENOMIC DNA]</scope>
    <source>
        <strain evidence="7 8">DSM 108281</strain>
    </source>
</reference>
<dbReference type="Proteomes" id="UP000310158">
    <property type="component" value="Unassembled WGS sequence"/>
</dbReference>
<feature type="transmembrane region" description="Helical" evidence="6">
    <location>
        <begin position="465"/>
        <end position="487"/>
    </location>
</feature>
<dbReference type="GO" id="GO:0071786">
    <property type="term" value="P:endoplasmic reticulum tubular network organization"/>
    <property type="evidence" value="ECO:0007669"/>
    <property type="project" value="TreeGrafter"/>
</dbReference>
<feature type="transmembrane region" description="Helical" evidence="6">
    <location>
        <begin position="282"/>
        <end position="306"/>
    </location>
</feature>
<evidence type="ECO:0000256" key="2">
    <source>
        <dbReference type="ARBA" id="ARBA00007322"/>
    </source>
</evidence>
<comment type="similarity">
    <text evidence="2">Belongs to the PER33/POM33 family.</text>
</comment>
<comment type="caution">
    <text evidence="7">The sequence shown here is derived from an EMBL/GenBank/DDBJ whole genome shotgun (WGS) entry which is preliminary data.</text>
</comment>
<dbReference type="PANTHER" id="PTHR12703">
    <property type="entry name" value="TRANSMEMBRANE PROTEIN 33"/>
    <property type="match status" value="1"/>
</dbReference>
<gene>
    <name evidence="7" type="ORF">EW146_g8914</name>
</gene>
<evidence type="ECO:0000256" key="6">
    <source>
        <dbReference type="SAM" id="Phobius"/>
    </source>
</evidence>
<dbReference type="AlphaFoldDB" id="A0A4S4LAG7"/>
<sequence length="503" mass="55660">MFERVCPKLRVPTACLITSPSVNLESCRARSEKGIHEFVSSFILRTSSYDSTNGYPTGAFSSALWHIQQKVFQCRANMRWIRQHYVWAAGHFVLLISAVRYILSWALFRGPSTWWYTGGYYAIAELWKTLTVGLLLFSELHGGAHQLCYRLPVSVHVAPILPLLLNMLFLSLYSKSLGAPQPNAAYFRRALADENVQYLLLAVFWWSSKPVALSLLPYTIFSLFHALTFTRTTLMPQILPQGAPATPNGPPTPHPLAKKLQVWVKSHYDTAMRLVAYTEILIVFRVLVGALFLQNSFLTPIIYLHFVRMRYFQSQFTKDAIHQAIFVVDAYVNKAETPGPIKQAWGVTQSVVGRWTGAKLPERPAAGAGAGATRQIDSAAGQARVGGINIDLGRPGFGHRSQTTLSPSFQILRTVLSQTMSSSIPAAFGNFVGSLAIVTFAETFVSSLVQLVGSVVELGLDMFRGVLGFVLANFFAIAVLAGVYYFWSARKQGRAIGRSGAPR</sequence>
<keyword evidence="8" id="KW-1185">Reference proteome</keyword>
<dbReference type="InterPro" id="IPR005344">
    <property type="entry name" value="TMEM33/Pom33"/>
</dbReference>
<evidence type="ECO:0000313" key="7">
    <source>
        <dbReference type="EMBL" id="THH08686.1"/>
    </source>
</evidence>
<name>A0A4S4LAG7_9AGAM</name>
<feature type="transmembrane region" description="Helical" evidence="6">
    <location>
        <begin position="149"/>
        <end position="173"/>
    </location>
</feature>